<dbReference type="SUPFAM" id="SSF57667">
    <property type="entry name" value="beta-beta-alpha zinc fingers"/>
    <property type="match status" value="1"/>
</dbReference>
<dbReference type="PROSITE" id="PS50157">
    <property type="entry name" value="ZINC_FINGER_C2H2_2"/>
    <property type="match status" value="1"/>
</dbReference>
<proteinExistence type="predicted"/>
<dbReference type="AlphaFoldDB" id="A0A9N8L4C7"/>
<protein>
    <recommendedName>
        <fullName evidence="3">C2H2-type domain-containing protein</fullName>
    </recommendedName>
</protein>
<feature type="compositionally biased region" description="Polar residues" evidence="2">
    <location>
        <begin position="1"/>
        <end position="17"/>
    </location>
</feature>
<reference evidence="4" key="1">
    <citation type="submission" date="2021-12" db="EMBL/GenBank/DDBJ databases">
        <authorList>
            <person name="King R."/>
        </authorList>
    </citation>
    <scope>NUCLEOTIDE SEQUENCE</scope>
</reference>
<dbReference type="SMART" id="SM00355">
    <property type="entry name" value="ZnF_C2H2"/>
    <property type="match status" value="2"/>
</dbReference>
<keyword evidence="1" id="KW-0862">Zinc</keyword>
<gene>
    <name evidence="4" type="ORF">CINC_LOCUS2234</name>
</gene>
<dbReference type="Gene3D" id="3.30.160.60">
    <property type="entry name" value="Classic Zinc Finger"/>
    <property type="match status" value="1"/>
</dbReference>
<organism evidence="4 5">
    <name type="scientific">Chrysodeixis includens</name>
    <name type="common">Soybean looper</name>
    <name type="synonym">Pseudoplusia includens</name>
    <dbReference type="NCBI Taxonomy" id="689277"/>
    <lineage>
        <taxon>Eukaryota</taxon>
        <taxon>Metazoa</taxon>
        <taxon>Ecdysozoa</taxon>
        <taxon>Arthropoda</taxon>
        <taxon>Hexapoda</taxon>
        <taxon>Insecta</taxon>
        <taxon>Pterygota</taxon>
        <taxon>Neoptera</taxon>
        <taxon>Endopterygota</taxon>
        <taxon>Lepidoptera</taxon>
        <taxon>Glossata</taxon>
        <taxon>Ditrysia</taxon>
        <taxon>Noctuoidea</taxon>
        <taxon>Noctuidae</taxon>
        <taxon>Plusiinae</taxon>
        <taxon>Chrysodeixis</taxon>
    </lineage>
</organism>
<dbReference type="EMBL" id="LR824015">
    <property type="protein sequence ID" value="CAD0200549.1"/>
    <property type="molecule type" value="Genomic_DNA"/>
</dbReference>
<dbReference type="PROSITE" id="PS00028">
    <property type="entry name" value="ZINC_FINGER_C2H2_1"/>
    <property type="match status" value="1"/>
</dbReference>
<name>A0A9N8L4C7_CHRIL</name>
<dbReference type="Pfam" id="PF13912">
    <property type="entry name" value="zf-C2H2_6"/>
    <property type="match status" value="1"/>
</dbReference>
<evidence type="ECO:0000313" key="5">
    <source>
        <dbReference type="Proteomes" id="UP001154114"/>
    </source>
</evidence>
<feature type="domain" description="C2H2-type" evidence="3">
    <location>
        <begin position="288"/>
        <end position="317"/>
    </location>
</feature>
<keyword evidence="5" id="KW-1185">Reference proteome</keyword>
<evidence type="ECO:0000256" key="2">
    <source>
        <dbReference type="SAM" id="MobiDB-lite"/>
    </source>
</evidence>
<evidence type="ECO:0000259" key="3">
    <source>
        <dbReference type="PROSITE" id="PS50157"/>
    </source>
</evidence>
<dbReference type="InterPro" id="IPR036236">
    <property type="entry name" value="Znf_C2H2_sf"/>
</dbReference>
<dbReference type="InterPro" id="IPR013087">
    <property type="entry name" value="Znf_C2H2_type"/>
</dbReference>
<accession>A0A9N8L4C7</accession>
<keyword evidence="1" id="KW-0479">Metal-binding</keyword>
<feature type="region of interest" description="Disordered" evidence="2">
    <location>
        <begin position="1"/>
        <end position="38"/>
    </location>
</feature>
<keyword evidence="1" id="KW-0863">Zinc-finger</keyword>
<dbReference type="OrthoDB" id="6910977at2759"/>
<evidence type="ECO:0000313" key="4">
    <source>
        <dbReference type="EMBL" id="CAD0200549.1"/>
    </source>
</evidence>
<dbReference type="GO" id="GO:0008270">
    <property type="term" value="F:zinc ion binding"/>
    <property type="evidence" value="ECO:0007669"/>
    <property type="project" value="UniProtKB-KW"/>
</dbReference>
<dbReference type="Proteomes" id="UP001154114">
    <property type="component" value="Chromosome 12"/>
</dbReference>
<evidence type="ECO:0000256" key="1">
    <source>
        <dbReference type="PROSITE-ProRule" id="PRU00042"/>
    </source>
</evidence>
<sequence>MFVNNVQMLLRQTQATHSRPPRKNYNQLSSNEKLDNRQTDDIHIEEAEIESDASSTDLDERDTRGVCPPCAHDRYNNNVRRHAHDDFSDDTDYVIEAYSLKMANLKTDLDQYLLKNESRRSYNFSLPSFSTPSFMTRSNDETPSTTSTTASWFENVQKEYCTLQRTSPDYITVWTDTYCNTVLCVALAKYPVDHCVCSLASCGSPLDDDGVHSWRLLRNEILRQHSKLSTRPISSVSNTCEKKPPSNPLRSFKDISIRWDASSKIASRVCPSGWAEAGSDVSYLDEALTCNVCDRSFPSRRQLGDHQQKKRHFGCSACDSLFPSLMALEHHKEEFQHWSDSSYCSHSDSEDSDLETCHEDKHRLL</sequence>